<comment type="cofactor">
    <cofactor evidence="1">
        <name>[4Fe-4S] cluster</name>
        <dbReference type="ChEBI" id="CHEBI:49883"/>
    </cofactor>
</comment>
<dbReference type="InterPro" id="IPR058240">
    <property type="entry name" value="rSAM_sf"/>
</dbReference>
<dbReference type="PANTHER" id="PTHR43787:SF13">
    <property type="entry name" value="FEMO COFACTOR BIOSYNTHESIS PROTEIN NIFB"/>
    <property type="match status" value="1"/>
</dbReference>
<dbReference type="EMBL" id="DTLS01000144">
    <property type="protein sequence ID" value="HGZ60526.1"/>
    <property type="molecule type" value="Genomic_DNA"/>
</dbReference>
<keyword evidence="9" id="KW-0535">Nitrogen fixation</keyword>
<gene>
    <name evidence="12" type="ORF">ENW83_04920</name>
</gene>
<keyword evidence="7" id="KW-0408">Iron</keyword>
<comment type="caution">
    <text evidence="12">The sequence shown here is derived from an EMBL/GenBank/DDBJ whole genome shotgun (WGS) entry which is preliminary data.</text>
</comment>
<protein>
    <submittedName>
        <fullName evidence="12">Radical SAM protein</fullName>
    </submittedName>
</protein>
<dbReference type="InterPro" id="IPR013785">
    <property type="entry name" value="Aldolase_TIM"/>
</dbReference>
<organism evidence="12">
    <name type="scientific">Fervidicoccus fontis</name>
    <dbReference type="NCBI Taxonomy" id="683846"/>
    <lineage>
        <taxon>Archaea</taxon>
        <taxon>Thermoproteota</taxon>
        <taxon>Thermoprotei</taxon>
        <taxon>Fervidicoccales</taxon>
        <taxon>Fervidicoccaceae</taxon>
        <taxon>Fervidicoccus</taxon>
    </lineage>
</organism>
<keyword evidence="4" id="KW-0004">4Fe-4S</keyword>
<proteinExistence type="inferred from homology"/>
<keyword evidence="5" id="KW-0949">S-adenosyl-L-methionine</keyword>
<dbReference type="SFLD" id="SFLDS00029">
    <property type="entry name" value="Radical_SAM"/>
    <property type="match status" value="1"/>
</dbReference>
<evidence type="ECO:0000259" key="11">
    <source>
        <dbReference type="PROSITE" id="PS51918"/>
    </source>
</evidence>
<evidence type="ECO:0000256" key="2">
    <source>
        <dbReference type="ARBA" id="ARBA00005155"/>
    </source>
</evidence>
<dbReference type="InterPro" id="IPR007197">
    <property type="entry name" value="rSAM"/>
</dbReference>
<dbReference type="GO" id="GO:0046872">
    <property type="term" value="F:metal ion binding"/>
    <property type="evidence" value="ECO:0007669"/>
    <property type="project" value="UniProtKB-KW"/>
</dbReference>
<feature type="domain" description="Radical SAM core" evidence="11">
    <location>
        <begin position="34"/>
        <end position="252"/>
    </location>
</feature>
<name>A0A7J3SLS7_9CREN</name>
<evidence type="ECO:0000256" key="8">
    <source>
        <dbReference type="ARBA" id="ARBA00023014"/>
    </source>
</evidence>
<dbReference type="GO" id="GO:0051539">
    <property type="term" value="F:4 iron, 4 sulfur cluster binding"/>
    <property type="evidence" value="ECO:0007669"/>
    <property type="project" value="UniProtKB-KW"/>
</dbReference>
<dbReference type="PANTHER" id="PTHR43787">
    <property type="entry name" value="FEMO COFACTOR BIOSYNTHESIS PROTEIN NIFB-RELATED"/>
    <property type="match status" value="1"/>
</dbReference>
<accession>A0A7J3SLS7</accession>
<evidence type="ECO:0000256" key="3">
    <source>
        <dbReference type="ARBA" id="ARBA00006804"/>
    </source>
</evidence>
<dbReference type="GO" id="GO:0016829">
    <property type="term" value="F:lyase activity"/>
    <property type="evidence" value="ECO:0007669"/>
    <property type="project" value="UniProtKB-KW"/>
</dbReference>
<comment type="similarity">
    <text evidence="3">Belongs to the radical SAM superfamily. NifB family.</text>
</comment>
<evidence type="ECO:0000256" key="10">
    <source>
        <dbReference type="ARBA" id="ARBA00023239"/>
    </source>
</evidence>
<dbReference type="PROSITE" id="PS51918">
    <property type="entry name" value="RADICAL_SAM"/>
    <property type="match status" value="1"/>
</dbReference>
<keyword evidence="8" id="KW-0411">Iron-sulfur</keyword>
<evidence type="ECO:0000256" key="4">
    <source>
        <dbReference type="ARBA" id="ARBA00022485"/>
    </source>
</evidence>
<evidence type="ECO:0000256" key="9">
    <source>
        <dbReference type="ARBA" id="ARBA00023231"/>
    </source>
</evidence>
<evidence type="ECO:0000313" key="12">
    <source>
        <dbReference type="EMBL" id="HGZ60526.1"/>
    </source>
</evidence>
<dbReference type="CDD" id="cd01335">
    <property type="entry name" value="Radical_SAM"/>
    <property type="match status" value="1"/>
</dbReference>
<evidence type="ECO:0000256" key="5">
    <source>
        <dbReference type="ARBA" id="ARBA00022691"/>
    </source>
</evidence>
<sequence>METVSMYDPFELGSIVEEAVSKREKGEVWRKYYRFRGGLWYGGIATADAVGCNLKCTFCWGWKERDSYKSIGELLSPRVVAERLVDIAARKGYDKVRISGGEPTLAFEHLLKILEHISSLMRLTFILETNGLLLGKHESYAEQLSNFPFLHVRVSIKGCTGEDFERITGAPEKYFYLQIKALENLFLAGVSVHPAVMVSFSSEEDCIRLKEKLYSIDESIGDSFEEEIVIMYPHVKEILAMRKLYPRISLKP</sequence>
<reference evidence="12" key="1">
    <citation type="journal article" date="2020" name="mSystems">
        <title>Genome- and Community-Level Interaction Insights into Carbon Utilization and Element Cycling Functions of Hydrothermarchaeota in Hydrothermal Sediment.</title>
        <authorList>
            <person name="Zhou Z."/>
            <person name="Liu Y."/>
            <person name="Xu W."/>
            <person name="Pan J."/>
            <person name="Luo Z.H."/>
            <person name="Li M."/>
        </authorList>
    </citation>
    <scope>NUCLEOTIDE SEQUENCE [LARGE SCALE GENOMIC DNA]</scope>
    <source>
        <strain evidence="12">SpSt-885</strain>
    </source>
</reference>
<dbReference type="Pfam" id="PF04055">
    <property type="entry name" value="Radical_SAM"/>
    <property type="match status" value="1"/>
</dbReference>
<evidence type="ECO:0000256" key="7">
    <source>
        <dbReference type="ARBA" id="ARBA00023004"/>
    </source>
</evidence>
<keyword evidence="6" id="KW-0479">Metal-binding</keyword>
<dbReference type="AlphaFoldDB" id="A0A7J3SLS7"/>
<dbReference type="Gene3D" id="3.20.20.70">
    <property type="entry name" value="Aldolase class I"/>
    <property type="match status" value="1"/>
</dbReference>
<comment type="pathway">
    <text evidence="2">Cofactor biosynthesis; Fe-Mo cofactor biosynthesis.</text>
</comment>
<dbReference type="SFLD" id="SFLDG01067">
    <property type="entry name" value="SPASM/twitch_domain_containing"/>
    <property type="match status" value="1"/>
</dbReference>
<keyword evidence="10" id="KW-0456">Lyase</keyword>
<evidence type="ECO:0000256" key="6">
    <source>
        <dbReference type="ARBA" id="ARBA00022723"/>
    </source>
</evidence>
<evidence type="ECO:0000256" key="1">
    <source>
        <dbReference type="ARBA" id="ARBA00001966"/>
    </source>
</evidence>
<dbReference type="SUPFAM" id="SSF102114">
    <property type="entry name" value="Radical SAM enzymes"/>
    <property type="match status" value="1"/>
</dbReference>